<evidence type="ECO:0000259" key="14">
    <source>
        <dbReference type="PROSITE" id="PS50255"/>
    </source>
</evidence>
<evidence type="ECO:0000256" key="2">
    <source>
        <dbReference type="ARBA" id="ARBA00001970"/>
    </source>
</evidence>
<keyword evidence="8" id="KW-0349">Heme</keyword>
<dbReference type="InterPro" id="IPR036374">
    <property type="entry name" value="OxRdtase_Mopterin-bd_sf"/>
</dbReference>
<evidence type="ECO:0000256" key="8">
    <source>
        <dbReference type="ARBA" id="ARBA00022617"/>
    </source>
</evidence>
<dbReference type="SUPFAM" id="SSF81296">
    <property type="entry name" value="E set domains"/>
    <property type="match status" value="1"/>
</dbReference>
<dbReference type="InterPro" id="IPR005066">
    <property type="entry name" value="MoCF_OxRdtse_dimer"/>
</dbReference>
<dbReference type="FunFam" id="3.10.120.10:FF:000007">
    <property type="entry name" value="Sulfite oxidase, mitochondrial"/>
    <property type="match status" value="1"/>
</dbReference>
<feature type="compositionally biased region" description="Basic and acidic residues" evidence="13">
    <location>
        <begin position="82"/>
        <end position="94"/>
    </location>
</feature>
<gene>
    <name evidence="15" type="ORF">LDAN0322_LOCUS1060</name>
</gene>
<dbReference type="AlphaFoldDB" id="A0A7S0KAK4"/>
<dbReference type="SUPFAM" id="SSF56524">
    <property type="entry name" value="Oxidoreductase molybdopterin-binding domain"/>
    <property type="match status" value="1"/>
</dbReference>
<evidence type="ECO:0000256" key="10">
    <source>
        <dbReference type="ARBA" id="ARBA00023002"/>
    </source>
</evidence>
<dbReference type="GO" id="GO:0006790">
    <property type="term" value="P:sulfur compound metabolic process"/>
    <property type="evidence" value="ECO:0007669"/>
    <property type="project" value="TreeGrafter"/>
</dbReference>
<evidence type="ECO:0000256" key="11">
    <source>
        <dbReference type="ARBA" id="ARBA00023004"/>
    </source>
</evidence>
<keyword evidence="9" id="KW-0479">Metal-binding</keyword>
<dbReference type="PRINTS" id="PR00407">
    <property type="entry name" value="EUMOPTERIN"/>
</dbReference>
<sequence length="670" mass="75655">MSFSKVPLTRSSLSFLKSSLHSRTGIRTLSSSYHHQFWDGFSTSSGTKDLKITAFGLAFGAAVVSLATSRKESDVTLTESVKGAEENYRTRPEQKYPSPPEVKSHPIDHINDPPERDDLPIIPLEEVEQHCDEDSMWFTFRGAVYDLTFFKNGHPGGTPRLLMAAGQDLEAYWEVYRQHLRGHIVDWMEKHRIGSLSADDIAKVEANRLDFGDMYETDPIRDPNLLGCTQKPWCGEPRIDLLTKDYITPNELFYVRNHLAVPDIDPDEYVLIVKGNGIKKHKFTLNDLKTMFPKHEVVTTLQCAGNRREDLHGDRKVFIAPHWVIGAMSTAKWGGVKMRDVLKHCGMDVDAMALGEKTPKNIKHLQFEGYDTDETGLCYGGSIPIDKAVDGLGDAIFAFEMNGKPLPRDHGFPVRAIAPGHAGARQCKWLHKVIVSKNESKKPWQQKSYRGFAPDIDFENDLSSWDPKKLRLDQAPIVQEMPVTSFVCNPPQRSIVGMKGATDITVKGVAWSGGGRAIERVDVSIDGGKTWTAAELHKPIKQRRNRNWAWTQYTKVIPLPEYIQKRLANGEKVELDIVSKAMDSNFNLQPEKMAPYWNARGVCINHWYHVKSLLDPSRNKGELEMPTDIEFANTPSSGEFVVPWGEHGWKSDPKHQSNPREHTAPEAEHF</sequence>
<keyword evidence="11" id="KW-0408">Iron</keyword>
<feature type="region of interest" description="Disordered" evidence="13">
    <location>
        <begin position="645"/>
        <end position="670"/>
    </location>
</feature>
<dbReference type="InterPro" id="IPR036400">
    <property type="entry name" value="Cyt_B5-like_heme/steroid_sf"/>
</dbReference>
<feature type="domain" description="Cytochrome b5 heme-binding" evidence="14">
    <location>
        <begin position="119"/>
        <end position="197"/>
    </location>
</feature>
<evidence type="ECO:0000256" key="6">
    <source>
        <dbReference type="ARBA" id="ARBA00012505"/>
    </source>
</evidence>
<dbReference type="PANTHER" id="PTHR19372:SF7">
    <property type="entry name" value="SULFITE OXIDASE, MITOCHONDRIAL"/>
    <property type="match status" value="1"/>
</dbReference>
<dbReference type="PROSITE" id="PS00559">
    <property type="entry name" value="MOLYBDOPTERIN_EUK"/>
    <property type="match status" value="1"/>
</dbReference>
<evidence type="ECO:0000256" key="7">
    <source>
        <dbReference type="ARBA" id="ARBA00022505"/>
    </source>
</evidence>
<dbReference type="GO" id="GO:0008482">
    <property type="term" value="F:sulfite oxidase activity"/>
    <property type="evidence" value="ECO:0007669"/>
    <property type="project" value="UniProtKB-EC"/>
</dbReference>
<dbReference type="GO" id="GO:0043546">
    <property type="term" value="F:molybdopterin cofactor binding"/>
    <property type="evidence" value="ECO:0007669"/>
    <property type="project" value="InterPro"/>
</dbReference>
<dbReference type="Gene3D" id="3.10.120.10">
    <property type="entry name" value="Cytochrome b5-like heme/steroid binding domain"/>
    <property type="match status" value="1"/>
</dbReference>
<evidence type="ECO:0000256" key="3">
    <source>
        <dbReference type="ARBA" id="ARBA00004569"/>
    </source>
</evidence>
<evidence type="ECO:0000256" key="4">
    <source>
        <dbReference type="ARBA" id="ARBA00004971"/>
    </source>
</evidence>
<evidence type="ECO:0000256" key="5">
    <source>
        <dbReference type="ARBA" id="ARBA00011738"/>
    </source>
</evidence>
<dbReference type="GO" id="GO:0005758">
    <property type="term" value="C:mitochondrial intermembrane space"/>
    <property type="evidence" value="ECO:0007669"/>
    <property type="project" value="UniProtKB-SubCell"/>
</dbReference>
<dbReference type="SMART" id="SM01117">
    <property type="entry name" value="Cyt-b5"/>
    <property type="match status" value="1"/>
</dbReference>
<reference evidence="15" key="1">
    <citation type="submission" date="2021-01" db="EMBL/GenBank/DDBJ databases">
        <authorList>
            <person name="Corre E."/>
            <person name="Pelletier E."/>
            <person name="Niang G."/>
            <person name="Scheremetjew M."/>
            <person name="Finn R."/>
            <person name="Kale V."/>
            <person name="Holt S."/>
            <person name="Cochrane G."/>
            <person name="Meng A."/>
            <person name="Brown T."/>
            <person name="Cohen L."/>
        </authorList>
    </citation>
    <scope>NUCLEOTIDE SEQUENCE</scope>
    <source>
        <strain evidence="15">B651</strain>
    </source>
</reference>
<dbReference type="Pfam" id="PF03404">
    <property type="entry name" value="Mo-co_dimer"/>
    <property type="match status" value="1"/>
</dbReference>
<feature type="compositionally biased region" description="Basic and acidic residues" evidence="13">
    <location>
        <begin position="102"/>
        <end position="116"/>
    </location>
</feature>
<dbReference type="PROSITE" id="PS50255">
    <property type="entry name" value="CYTOCHROME_B5_2"/>
    <property type="match status" value="1"/>
</dbReference>
<keyword evidence="10" id="KW-0560">Oxidoreductase</keyword>
<keyword evidence="7" id="KW-0500">Molybdenum</keyword>
<comment type="cofactor">
    <cofactor evidence="2">
        <name>heme b</name>
        <dbReference type="ChEBI" id="CHEBI:60344"/>
    </cofactor>
</comment>
<dbReference type="InterPro" id="IPR008335">
    <property type="entry name" value="Mopterin_OxRdtase_euk"/>
</dbReference>
<name>A0A7S0KAK4_9STRA</name>
<proteinExistence type="predicted"/>
<comment type="pathway">
    <text evidence="4">Energy metabolism; sulfur metabolism.</text>
</comment>
<dbReference type="GO" id="GO:0020037">
    <property type="term" value="F:heme binding"/>
    <property type="evidence" value="ECO:0007669"/>
    <property type="project" value="InterPro"/>
</dbReference>
<dbReference type="PROSITE" id="PS00191">
    <property type="entry name" value="CYTOCHROME_B5_1"/>
    <property type="match status" value="1"/>
</dbReference>
<dbReference type="InterPro" id="IPR000572">
    <property type="entry name" value="OxRdtase_Mopterin-bd_dom"/>
</dbReference>
<organism evidence="15">
    <name type="scientific">Leptocylindrus aporus</name>
    <dbReference type="NCBI Taxonomy" id="1398097"/>
    <lineage>
        <taxon>Eukaryota</taxon>
        <taxon>Sar</taxon>
        <taxon>Stramenopiles</taxon>
        <taxon>Ochrophyta</taxon>
        <taxon>Bacillariophyta</taxon>
        <taxon>Coscinodiscophyceae</taxon>
        <taxon>Chaetocerotophycidae</taxon>
        <taxon>Leptocylindrales</taxon>
        <taxon>Leptocylindraceae</taxon>
        <taxon>Leptocylindrus</taxon>
    </lineage>
</organism>
<dbReference type="Pfam" id="PF00173">
    <property type="entry name" value="Cyt-b5"/>
    <property type="match status" value="1"/>
</dbReference>
<evidence type="ECO:0000256" key="13">
    <source>
        <dbReference type="SAM" id="MobiDB-lite"/>
    </source>
</evidence>
<dbReference type="EC" id="1.8.3.1" evidence="6"/>
<feature type="region of interest" description="Disordered" evidence="13">
    <location>
        <begin position="75"/>
        <end position="116"/>
    </location>
</feature>
<dbReference type="InterPro" id="IPR018506">
    <property type="entry name" value="Cyt_B5_heme-BS"/>
</dbReference>
<evidence type="ECO:0000256" key="9">
    <source>
        <dbReference type="ARBA" id="ARBA00022723"/>
    </source>
</evidence>
<dbReference type="InterPro" id="IPR014756">
    <property type="entry name" value="Ig_E-set"/>
</dbReference>
<comment type="subcellular location">
    <subcellularLocation>
        <location evidence="3">Mitochondrion intermembrane space</location>
    </subcellularLocation>
</comment>
<dbReference type="EMBL" id="HBEU01001590">
    <property type="protein sequence ID" value="CAD8574915.1"/>
    <property type="molecule type" value="Transcribed_RNA"/>
</dbReference>
<feature type="compositionally biased region" description="Basic and acidic residues" evidence="13">
    <location>
        <begin position="647"/>
        <end position="670"/>
    </location>
</feature>
<dbReference type="InterPro" id="IPR022407">
    <property type="entry name" value="OxRdtase_Mopterin_BS"/>
</dbReference>
<evidence type="ECO:0000256" key="1">
    <source>
        <dbReference type="ARBA" id="ARBA00001924"/>
    </source>
</evidence>
<dbReference type="Gene3D" id="2.60.40.650">
    <property type="match status" value="1"/>
</dbReference>
<dbReference type="InterPro" id="IPR001199">
    <property type="entry name" value="Cyt_B5-like_heme/steroid-bd"/>
</dbReference>
<dbReference type="Pfam" id="PF00174">
    <property type="entry name" value="Oxidored_molyb"/>
    <property type="match status" value="1"/>
</dbReference>
<comment type="subunit">
    <text evidence="5">Homodimer.</text>
</comment>
<accession>A0A7S0KAK4</accession>
<keyword evidence="12" id="KW-0496">Mitochondrion</keyword>
<dbReference type="GO" id="GO:0030151">
    <property type="term" value="F:molybdenum ion binding"/>
    <property type="evidence" value="ECO:0007669"/>
    <property type="project" value="InterPro"/>
</dbReference>
<dbReference type="FunFam" id="3.90.420.10:FF:000002">
    <property type="entry name" value="sulfite oxidase, mitochondrial"/>
    <property type="match status" value="1"/>
</dbReference>
<dbReference type="Gene3D" id="3.90.420.10">
    <property type="entry name" value="Oxidoreductase, molybdopterin-binding domain"/>
    <property type="match status" value="1"/>
</dbReference>
<protein>
    <recommendedName>
        <fullName evidence="6">sulfite oxidase</fullName>
        <ecNumber evidence="6">1.8.3.1</ecNumber>
    </recommendedName>
</protein>
<dbReference type="PANTHER" id="PTHR19372">
    <property type="entry name" value="SULFITE REDUCTASE"/>
    <property type="match status" value="1"/>
</dbReference>
<evidence type="ECO:0000256" key="12">
    <source>
        <dbReference type="ARBA" id="ARBA00023128"/>
    </source>
</evidence>
<dbReference type="SUPFAM" id="SSF55856">
    <property type="entry name" value="Cytochrome b5-like heme/steroid binding domain"/>
    <property type="match status" value="1"/>
</dbReference>
<comment type="cofactor">
    <cofactor evidence="1">
        <name>Mo-molybdopterin</name>
        <dbReference type="ChEBI" id="CHEBI:71302"/>
    </cofactor>
</comment>
<evidence type="ECO:0000313" key="15">
    <source>
        <dbReference type="EMBL" id="CAD8574915.1"/>
    </source>
</evidence>